<proteinExistence type="predicted"/>
<organism evidence="1 2">
    <name type="scientific">Phyllobacterium bourgognense</name>
    <dbReference type="NCBI Taxonomy" id="314236"/>
    <lineage>
        <taxon>Bacteria</taxon>
        <taxon>Pseudomonadati</taxon>
        <taxon>Pseudomonadota</taxon>
        <taxon>Alphaproteobacteria</taxon>
        <taxon>Hyphomicrobiales</taxon>
        <taxon>Phyllobacteriaceae</taxon>
        <taxon>Phyllobacterium</taxon>
    </lineage>
</organism>
<comment type="caution">
    <text evidence="1">The sequence shown here is derived from an EMBL/GenBank/DDBJ whole genome shotgun (WGS) entry which is preliminary data.</text>
</comment>
<gene>
    <name evidence="1" type="ORF">C7476_1425</name>
</gene>
<reference evidence="1 2" key="1">
    <citation type="submission" date="2018-07" db="EMBL/GenBank/DDBJ databases">
        <title>Genomic Encyclopedia of Type Strains, Phase III (KMG-III): the genomes of soil and plant-associated and newly described type strains.</title>
        <authorList>
            <person name="Whitman W."/>
        </authorList>
    </citation>
    <scope>NUCLEOTIDE SEQUENCE [LARGE SCALE GENOMIC DNA]</scope>
    <source>
        <strain evidence="1 2">31-25a</strain>
    </source>
</reference>
<name>A0A368YHG1_9HYPH</name>
<sequence>MRLSDFSSWQVLRVTCTRCKHAVLLDPKTLYRAANSPASMSLKDIEAKPTFSLVRLTCQQNVPKVVTSNHLKLWTKD</sequence>
<evidence type="ECO:0000313" key="2">
    <source>
        <dbReference type="Proteomes" id="UP000253324"/>
    </source>
</evidence>
<dbReference type="AlphaFoldDB" id="A0A368YHG1"/>
<dbReference type="EMBL" id="QPJM01000042">
    <property type="protein sequence ID" value="RCW77614.1"/>
    <property type="molecule type" value="Genomic_DNA"/>
</dbReference>
<evidence type="ECO:0000313" key="1">
    <source>
        <dbReference type="EMBL" id="RCW77614.1"/>
    </source>
</evidence>
<keyword evidence="2" id="KW-1185">Reference proteome</keyword>
<accession>A0A368YHG1</accession>
<dbReference type="Proteomes" id="UP000253324">
    <property type="component" value="Unassembled WGS sequence"/>
</dbReference>
<protein>
    <submittedName>
        <fullName evidence="1">Uncharacterized protein</fullName>
    </submittedName>
</protein>